<proteinExistence type="predicted"/>
<dbReference type="InterPro" id="IPR052515">
    <property type="entry name" value="Gfo/Idh/MocA_Oxidoreductase"/>
</dbReference>
<sequence>MGILLRFLRGWSCPHPASLRSTTLPRFAGEGPFARPAHSPAVRGLRRQRRRRPKAGWGWGRDRLAGCSATLFHPAPHRRLMAPTQHRHTARMIRAAIIGLGTWGQHLVRCAEGAKHIRFTAAATRTPAKAADFAAARGLRMLESYEAALADPEVDAVVLATPHTQHTDQIVAAAAAGKPVFTEKPLGVNAAEARRAAEACARAGVTLAVGYNWRFQPALQRIKALVEDGTLGRILHMEGNFCGPSAYRFPKGHWRHDRKEGPAGGMTGRGVHVVDAMLSLAGPIEQVTAQSFRLVQDFGMDDTTSMLFRFRSGATGYLGTVIATAETWRLQVFGANGWAEVGDVEHLPTWQLRLCLIDRNDIGKKQRPEVITFEDTSTERAELDHFAGAALAKRPLALPDGDGVHNVAVLEAIMASIASGGPVKVG</sequence>
<evidence type="ECO:0000256" key="1">
    <source>
        <dbReference type="SAM" id="MobiDB-lite"/>
    </source>
</evidence>
<dbReference type="EMBL" id="QGNA01000003">
    <property type="protein sequence ID" value="PWS36697.1"/>
    <property type="molecule type" value="Genomic_DNA"/>
</dbReference>
<evidence type="ECO:0000313" key="4">
    <source>
        <dbReference type="EMBL" id="PWS36697.1"/>
    </source>
</evidence>
<evidence type="ECO:0000259" key="3">
    <source>
        <dbReference type="Pfam" id="PF22725"/>
    </source>
</evidence>
<dbReference type="PANTHER" id="PTHR43249">
    <property type="entry name" value="UDP-N-ACETYL-2-AMINO-2-DEOXY-D-GLUCURONATE OXIDASE"/>
    <property type="match status" value="1"/>
</dbReference>
<dbReference type="InterPro" id="IPR000683">
    <property type="entry name" value="Gfo/Idh/MocA-like_OxRdtase_N"/>
</dbReference>
<reference evidence="5" key="1">
    <citation type="submission" date="2018-05" db="EMBL/GenBank/DDBJ databases">
        <authorList>
            <person name="Du Z."/>
            <person name="Wang X."/>
        </authorList>
    </citation>
    <scope>NUCLEOTIDE SEQUENCE [LARGE SCALE GENOMIC DNA]</scope>
    <source>
        <strain evidence="5">CQN31</strain>
    </source>
</reference>
<evidence type="ECO:0000313" key="5">
    <source>
        <dbReference type="Proteomes" id="UP000245765"/>
    </source>
</evidence>
<dbReference type="Gene3D" id="3.40.50.720">
    <property type="entry name" value="NAD(P)-binding Rossmann-like Domain"/>
    <property type="match status" value="1"/>
</dbReference>
<dbReference type="Pfam" id="PF01408">
    <property type="entry name" value="GFO_IDH_MocA"/>
    <property type="match status" value="1"/>
</dbReference>
<dbReference type="InterPro" id="IPR036291">
    <property type="entry name" value="NAD(P)-bd_dom_sf"/>
</dbReference>
<protein>
    <submittedName>
        <fullName evidence="4">Gfo/Idh/MocA family oxidoreductase</fullName>
    </submittedName>
</protein>
<feature type="region of interest" description="Disordered" evidence="1">
    <location>
        <begin position="30"/>
        <end position="56"/>
    </location>
</feature>
<dbReference type="Pfam" id="PF22725">
    <property type="entry name" value="GFO_IDH_MocA_C3"/>
    <property type="match status" value="1"/>
</dbReference>
<keyword evidence="5" id="KW-1185">Reference proteome</keyword>
<dbReference type="SUPFAM" id="SSF55347">
    <property type="entry name" value="Glyceraldehyde-3-phosphate dehydrogenase-like, C-terminal domain"/>
    <property type="match status" value="1"/>
</dbReference>
<comment type="caution">
    <text evidence="4">The sequence shown here is derived from an EMBL/GenBank/DDBJ whole genome shotgun (WGS) entry which is preliminary data.</text>
</comment>
<dbReference type="PANTHER" id="PTHR43249:SF1">
    <property type="entry name" value="D-GLUCOSIDE 3-DEHYDROGENASE"/>
    <property type="match status" value="1"/>
</dbReference>
<feature type="domain" description="GFO/IDH/MocA-like oxidoreductase" evidence="3">
    <location>
        <begin position="220"/>
        <end position="339"/>
    </location>
</feature>
<dbReference type="AlphaFoldDB" id="A0A317FFA5"/>
<name>A0A317FFA5_9PROT</name>
<dbReference type="Gene3D" id="3.30.360.10">
    <property type="entry name" value="Dihydrodipicolinate Reductase, domain 2"/>
    <property type="match status" value="1"/>
</dbReference>
<feature type="domain" description="Gfo/Idh/MocA-like oxidoreductase N-terminal" evidence="2">
    <location>
        <begin position="93"/>
        <end position="211"/>
    </location>
</feature>
<evidence type="ECO:0000259" key="2">
    <source>
        <dbReference type="Pfam" id="PF01408"/>
    </source>
</evidence>
<organism evidence="4 5">
    <name type="scientific">Falsiroseomonas bella</name>
    <dbReference type="NCBI Taxonomy" id="2184016"/>
    <lineage>
        <taxon>Bacteria</taxon>
        <taxon>Pseudomonadati</taxon>
        <taxon>Pseudomonadota</taxon>
        <taxon>Alphaproteobacteria</taxon>
        <taxon>Acetobacterales</taxon>
        <taxon>Roseomonadaceae</taxon>
        <taxon>Falsiroseomonas</taxon>
    </lineage>
</organism>
<dbReference type="SUPFAM" id="SSF51735">
    <property type="entry name" value="NAD(P)-binding Rossmann-fold domains"/>
    <property type="match status" value="1"/>
</dbReference>
<gene>
    <name evidence="4" type="ORF">DFH01_16325</name>
</gene>
<dbReference type="Proteomes" id="UP000245765">
    <property type="component" value="Unassembled WGS sequence"/>
</dbReference>
<dbReference type="GO" id="GO:0000166">
    <property type="term" value="F:nucleotide binding"/>
    <property type="evidence" value="ECO:0007669"/>
    <property type="project" value="InterPro"/>
</dbReference>
<feature type="compositionally biased region" description="Basic residues" evidence="1">
    <location>
        <begin position="44"/>
        <end position="54"/>
    </location>
</feature>
<dbReference type="InterPro" id="IPR055170">
    <property type="entry name" value="GFO_IDH_MocA-like_dom"/>
</dbReference>
<accession>A0A317FFA5</accession>